<dbReference type="InterPro" id="IPR006045">
    <property type="entry name" value="Cupin_1"/>
</dbReference>
<organism evidence="3 4">
    <name type="scientific">Segniliparus rotundus (strain ATCC BAA-972 / CDC 1076 / CIP 108378 / DSM 44985 / JCM 13578)</name>
    <dbReference type="NCBI Taxonomy" id="640132"/>
    <lineage>
        <taxon>Bacteria</taxon>
        <taxon>Bacillati</taxon>
        <taxon>Actinomycetota</taxon>
        <taxon>Actinomycetes</taxon>
        <taxon>Mycobacteriales</taxon>
        <taxon>Segniliparaceae</taxon>
        <taxon>Segniliparus</taxon>
    </lineage>
</organism>
<dbReference type="RefSeq" id="WP_013138932.1">
    <property type="nucleotide sequence ID" value="NC_014168.1"/>
</dbReference>
<dbReference type="eggNOG" id="COG2140">
    <property type="taxonomic scope" value="Bacteria"/>
</dbReference>
<feature type="region of interest" description="Disordered" evidence="1">
    <location>
        <begin position="25"/>
        <end position="57"/>
    </location>
</feature>
<reference evidence="3 4" key="1">
    <citation type="journal article" date="2010" name="Stand. Genomic Sci.">
        <title>Complete genome sequence of Segniliparus rotundus type strain (CDC 1076).</title>
        <authorList>
            <person name="Sikorski J."/>
            <person name="Lapidus A."/>
            <person name="Copeland A."/>
            <person name="Misra M."/>
            <person name="Glavina Del Rio T."/>
            <person name="Nolan M."/>
            <person name="Lucas S."/>
            <person name="Chen F."/>
            <person name="Tice H."/>
            <person name="Cheng J.F."/>
            <person name="Jando M."/>
            <person name="Schneider S."/>
            <person name="Bruce D."/>
            <person name="Goodwin L."/>
            <person name="Pitluck S."/>
            <person name="Liolios K."/>
            <person name="Mikhailova N."/>
            <person name="Pati A."/>
            <person name="Ivanova N."/>
            <person name="Mavromatis K."/>
            <person name="Chen A."/>
            <person name="Palaniappan K."/>
            <person name="Chertkov O."/>
            <person name="Land M."/>
            <person name="Hauser L."/>
            <person name="Chang Y.J."/>
            <person name="Jeffries C.D."/>
            <person name="Brettin T."/>
            <person name="Detter J.C."/>
            <person name="Han C."/>
            <person name="Rohde M."/>
            <person name="Goker M."/>
            <person name="Bristow J."/>
            <person name="Eisen J.A."/>
            <person name="Markowitz V."/>
            <person name="Hugenholtz P."/>
            <person name="Kyrpides N.C."/>
            <person name="Klenk H.P."/>
        </authorList>
    </citation>
    <scope>NUCLEOTIDE SEQUENCE [LARGE SCALE GENOMIC DNA]</scope>
    <source>
        <strain evidence="4">ATCC BAA-972 / CDC 1076 / CIP 108378 / DSM 44985 / JCM 13578</strain>
    </source>
</reference>
<evidence type="ECO:0000256" key="1">
    <source>
        <dbReference type="SAM" id="MobiDB-lite"/>
    </source>
</evidence>
<dbReference type="GO" id="GO:0030145">
    <property type="term" value="F:manganese ion binding"/>
    <property type="evidence" value="ECO:0007669"/>
    <property type="project" value="InterPro"/>
</dbReference>
<proteinExistence type="predicted"/>
<dbReference type="Pfam" id="PF00190">
    <property type="entry name" value="Cupin_1"/>
    <property type="match status" value="1"/>
</dbReference>
<dbReference type="OrthoDB" id="1973590at2"/>
<evidence type="ECO:0000313" key="3">
    <source>
        <dbReference type="EMBL" id="ADG98480.1"/>
    </source>
</evidence>
<sequence length="229" mass="24584">MTLNRRQVLGGAGLVGASALGGAGAERALSAHQEPPPPHGGVPETDPARFGDPRIPAELDTKQPHLFHLGALEPTRFDGGELRQASERNFPILAGQQASVVMVTLDKGGVREPHWHPSAWEINVVVSGKAKWTILEPEGHHEVFEAGPGDVVFASQGDFHYFENSDDEPLKVLIVFNASTQEGKDDIGIASAISAIPPEVLGTLFGVPAEHFAQLKKFDTSVTITRRRV</sequence>
<evidence type="ECO:0000259" key="2">
    <source>
        <dbReference type="SMART" id="SM00835"/>
    </source>
</evidence>
<accession>D6Z950</accession>
<dbReference type="PROSITE" id="PS51318">
    <property type="entry name" value="TAT"/>
    <property type="match status" value="1"/>
</dbReference>
<dbReference type="PANTHER" id="PTHR31189:SF2">
    <property type="entry name" value="RMLC-LIKE CUPINS SUPERFAMILY PROTEIN"/>
    <property type="match status" value="1"/>
</dbReference>
<dbReference type="SUPFAM" id="SSF51182">
    <property type="entry name" value="RmlC-like cupins"/>
    <property type="match status" value="1"/>
</dbReference>
<dbReference type="PANTHER" id="PTHR31189">
    <property type="entry name" value="OS03G0336100 PROTEIN-RELATED"/>
    <property type="match status" value="1"/>
</dbReference>
<dbReference type="PROSITE" id="PS00725">
    <property type="entry name" value="GERMIN"/>
    <property type="match status" value="1"/>
</dbReference>
<dbReference type="AlphaFoldDB" id="D6Z950"/>
<dbReference type="Gene3D" id="2.60.120.10">
    <property type="entry name" value="Jelly Rolls"/>
    <property type="match status" value="1"/>
</dbReference>
<dbReference type="InterPro" id="IPR050253">
    <property type="entry name" value="Seed_Storage-Functional"/>
</dbReference>
<dbReference type="InterPro" id="IPR014710">
    <property type="entry name" value="RmlC-like_jellyroll"/>
</dbReference>
<dbReference type="InterPro" id="IPR006311">
    <property type="entry name" value="TAT_signal"/>
</dbReference>
<feature type="compositionally biased region" description="Basic and acidic residues" evidence="1">
    <location>
        <begin position="46"/>
        <end position="57"/>
    </location>
</feature>
<dbReference type="InterPro" id="IPR011051">
    <property type="entry name" value="RmlC_Cupin_sf"/>
</dbReference>
<feature type="domain" description="Cupin type-1" evidence="2">
    <location>
        <begin position="67"/>
        <end position="213"/>
    </location>
</feature>
<dbReference type="CDD" id="cd20306">
    <property type="entry name" value="cupin_OxDC-like"/>
    <property type="match status" value="1"/>
</dbReference>
<dbReference type="SMART" id="SM00835">
    <property type="entry name" value="Cupin_1"/>
    <property type="match status" value="1"/>
</dbReference>
<protein>
    <submittedName>
        <fullName evidence="3">Cupin domain protein</fullName>
    </submittedName>
</protein>
<keyword evidence="4" id="KW-1185">Reference proteome</keyword>
<dbReference type="STRING" id="640132.Srot_2024"/>
<dbReference type="KEGG" id="srt:Srot_2024"/>
<name>D6Z950_SEGRD</name>
<dbReference type="HOGENOM" id="CLU_1276257_0_0_11"/>
<dbReference type="EMBL" id="CP001958">
    <property type="protein sequence ID" value="ADG98480.1"/>
    <property type="molecule type" value="Genomic_DNA"/>
</dbReference>
<dbReference type="InterPro" id="IPR019780">
    <property type="entry name" value="Germin_Mn-BS"/>
</dbReference>
<dbReference type="Proteomes" id="UP000002247">
    <property type="component" value="Chromosome"/>
</dbReference>
<evidence type="ECO:0000313" key="4">
    <source>
        <dbReference type="Proteomes" id="UP000002247"/>
    </source>
</evidence>
<gene>
    <name evidence="3" type="ordered locus">Srot_2024</name>
</gene>